<dbReference type="SUPFAM" id="SSF48013">
    <property type="entry name" value="NusB-like"/>
    <property type="match status" value="1"/>
</dbReference>
<evidence type="ECO:0000313" key="9">
    <source>
        <dbReference type="Proteomes" id="UP000571183"/>
    </source>
</evidence>
<dbReference type="InterPro" id="IPR035926">
    <property type="entry name" value="NusB-like_sf"/>
</dbReference>
<dbReference type="InterPro" id="IPR006027">
    <property type="entry name" value="NusB_RsmB_TIM44"/>
</dbReference>
<comment type="similarity">
    <text evidence="1 6">Belongs to the class I-like SAM-binding methyltransferase superfamily. RsmB/NOP family.</text>
</comment>
<keyword evidence="9" id="KW-1185">Reference proteome</keyword>
<evidence type="ECO:0000256" key="6">
    <source>
        <dbReference type="PROSITE-ProRule" id="PRU01023"/>
    </source>
</evidence>
<sequence>MANKVAATRLLAYDVLRDVADRDAYANLALQARIHKQKLSGRDAAFVTELVSQTLRLQGKYDAIISAAAGRDTAEIDARTLRVLRLGAHQLLGMRVPQHAALHETVELQRLVANPKAAGFVNAVLRKISKRSLAGWETEIIAGRSVDQTLAVRHSHPEWIVRSLRDALKSAGRAEQLEELLAADNEPPQVQLMLLPRGFGATDKDALTDDAPATAASDVTANAFAAEFSATLLREKALAAIPEHLSPSGPSPYGVALSGMQPASVIKQLAAAGVTARVQDQGSQLAALTLIAAKPLADTETWLDLCAGPGGKTAVLAAFAAAATPRRISLRANEVAPHRAKLVERAVAEAGSAAVAHTTVVNHDGTTAAAFGEQLFDRILVDAPCSGLGALRRRPEARWRKQPGDIPALVKLQEQLLQQAASQLAAGGVLAYVTCSPHLAETKAVVQRLLRRDEQLRLLDTAAVFAAIQEQDTAIICENTIVGDTATTVNSGSTLQLWPHANGTDAMFIALLQRS</sequence>
<keyword evidence="5 6" id="KW-0694">RNA-binding</keyword>
<dbReference type="Gene3D" id="3.40.50.150">
    <property type="entry name" value="Vaccinia Virus protein VP39"/>
    <property type="match status" value="1"/>
</dbReference>
<keyword evidence="2 6" id="KW-0489">Methyltransferase</keyword>
<dbReference type="Pfam" id="PF01029">
    <property type="entry name" value="NusB"/>
    <property type="match status" value="1"/>
</dbReference>
<evidence type="ECO:0000256" key="2">
    <source>
        <dbReference type="ARBA" id="ARBA00022603"/>
    </source>
</evidence>
<dbReference type="AlphaFoldDB" id="A0A840DFU5"/>
<dbReference type="SUPFAM" id="SSF53335">
    <property type="entry name" value="S-adenosyl-L-methionine-dependent methyltransferases"/>
    <property type="match status" value="1"/>
</dbReference>
<proteinExistence type="inferred from homology"/>
<dbReference type="PANTHER" id="PTHR22807">
    <property type="entry name" value="NOP2 YEAST -RELATED NOL1/NOP2/FMU SUN DOMAIN-CONTAINING"/>
    <property type="match status" value="1"/>
</dbReference>
<name>A0A840DFU5_9MICO</name>
<evidence type="ECO:0000256" key="4">
    <source>
        <dbReference type="ARBA" id="ARBA00022691"/>
    </source>
</evidence>
<feature type="binding site" evidence="6">
    <location>
        <position position="334"/>
    </location>
    <ligand>
        <name>S-adenosyl-L-methionine</name>
        <dbReference type="ChEBI" id="CHEBI:59789"/>
    </ligand>
</feature>
<dbReference type="EMBL" id="JACIFD010000012">
    <property type="protein sequence ID" value="MBB4071924.1"/>
    <property type="molecule type" value="Genomic_DNA"/>
</dbReference>
<dbReference type="GO" id="GO:0003723">
    <property type="term" value="F:RNA binding"/>
    <property type="evidence" value="ECO:0007669"/>
    <property type="project" value="UniProtKB-UniRule"/>
</dbReference>
<keyword evidence="3 6" id="KW-0808">Transferase</keyword>
<dbReference type="GO" id="GO:0008173">
    <property type="term" value="F:RNA methyltransferase activity"/>
    <property type="evidence" value="ECO:0007669"/>
    <property type="project" value="InterPro"/>
</dbReference>
<gene>
    <name evidence="8" type="ORF">F5897_001247</name>
</gene>
<dbReference type="PROSITE" id="PS01153">
    <property type="entry name" value="NOL1_NOP2_SUN"/>
    <property type="match status" value="1"/>
</dbReference>
<reference evidence="8" key="1">
    <citation type="submission" date="2020-08" db="EMBL/GenBank/DDBJ databases">
        <title>Sequencing the genomes of 1000 actinobacteria strains.</title>
        <authorList>
            <person name="Klenk H.-P."/>
        </authorList>
    </citation>
    <scope>NUCLEOTIDE SEQUENCE [LARGE SCALE GENOMIC DNA]</scope>
    <source>
        <strain evidence="8">DSM 27064</strain>
    </source>
</reference>
<feature type="binding site" evidence="6">
    <location>
        <begin position="306"/>
        <end position="312"/>
    </location>
    <ligand>
        <name>S-adenosyl-L-methionine</name>
        <dbReference type="ChEBI" id="CHEBI:59789"/>
    </ligand>
</feature>
<feature type="binding site" evidence="6">
    <location>
        <position position="382"/>
    </location>
    <ligand>
        <name>S-adenosyl-L-methionine</name>
        <dbReference type="ChEBI" id="CHEBI:59789"/>
    </ligand>
</feature>
<dbReference type="InterPro" id="IPR018314">
    <property type="entry name" value="RsmB/NOL1/NOP2-like_CS"/>
</dbReference>
<organism evidence="8 9">
    <name type="scientific">Canibacter oris</name>
    <dbReference type="NCBI Taxonomy" id="1365628"/>
    <lineage>
        <taxon>Bacteria</taxon>
        <taxon>Bacillati</taxon>
        <taxon>Actinomycetota</taxon>
        <taxon>Actinomycetes</taxon>
        <taxon>Micrococcales</taxon>
        <taxon>Microbacteriaceae</taxon>
        <taxon>Canibacter</taxon>
    </lineage>
</organism>
<accession>A0A840DFU5</accession>
<keyword evidence="4 6" id="KW-0949">S-adenosyl-L-methionine</keyword>
<dbReference type="EC" id="2.1.1.176" evidence="8"/>
<evidence type="ECO:0000313" key="8">
    <source>
        <dbReference type="EMBL" id="MBB4071924.1"/>
    </source>
</evidence>
<dbReference type="Proteomes" id="UP000571183">
    <property type="component" value="Unassembled WGS sequence"/>
</dbReference>
<dbReference type="Pfam" id="PF01189">
    <property type="entry name" value="Methyltr_RsmB-F"/>
    <property type="match status" value="1"/>
</dbReference>
<dbReference type="GO" id="GO:0001510">
    <property type="term" value="P:RNA methylation"/>
    <property type="evidence" value="ECO:0007669"/>
    <property type="project" value="InterPro"/>
</dbReference>
<evidence type="ECO:0000256" key="5">
    <source>
        <dbReference type="ARBA" id="ARBA00022884"/>
    </source>
</evidence>
<evidence type="ECO:0000256" key="3">
    <source>
        <dbReference type="ARBA" id="ARBA00022679"/>
    </source>
</evidence>
<dbReference type="PANTHER" id="PTHR22807:SF53">
    <property type="entry name" value="RIBOSOMAL RNA SMALL SUBUNIT METHYLTRANSFERASE B-RELATED"/>
    <property type="match status" value="1"/>
</dbReference>
<feature type="active site" description="Nucleophile" evidence="6">
    <location>
        <position position="435"/>
    </location>
</feature>
<dbReference type="InterPro" id="IPR029063">
    <property type="entry name" value="SAM-dependent_MTases_sf"/>
</dbReference>
<dbReference type="PROSITE" id="PS51686">
    <property type="entry name" value="SAM_MT_RSMB_NOP"/>
    <property type="match status" value="1"/>
</dbReference>
<dbReference type="Gene3D" id="1.10.940.10">
    <property type="entry name" value="NusB-like"/>
    <property type="match status" value="1"/>
</dbReference>
<protein>
    <submittedName>
        <fullName evidence="8">16S rRNA (Cytosine967-C5)-methyltransferase</fullName>
        <ecNumber evidence="8">2.1.1.176</ecNumber>
    </submittedName>
</protein>
<dbReference type="InterPro" id="IPR049560">
    <property type="entry name" value="MeTrfase_RsmB-F_NOP2_cat"/>
</dbReference>
<dbReference type="GO" id="GO:0006355">
    <property type="term" value="P:regulation of DNA-templated transcription"/>
    <property type="evidence" value="ECO:0007669"/>
    <property type="project" value="InterPro"/>
</dbReference>
<dbReference type="InterPro" id="IPR001678">
    <property type="entry name" value="MeTrfase_RsmB-F_NOP2_dom"/>
</dbReference>
<dbReference type="PRINTS" id="PR02008">
    <property type="entry name" value="RCMTFAMILY"/>
</dbReference>
<dbReference type="RefSeq" id="WP_183304872.1">
    <property type="nucleotide sequence ID" value="NZ_JACIFD010000012.1"/>
</dbReference>
<feature type="binding site" evidence="6">
    <location>
        <position position="364"/>
    </location>
    <ligand>
        <name>S-adenosyl-L-methionine</name>
        <dbReference type="ChEBI" id="CHEBI:59789"/>
    </ligand>
</feature>
<comment type="caution">
    <text evidence="8">The sequence shown here is derived from an EMBL/GenBank/DDBJ whole genome shotgun (WGS) entry which is preliminary data.</text>
</comment>
<dbReference type="InterPro" id="IPR023267">
    <property type="entry name" value="RCMT"/>
</dbReference>
<evidence type="ECO:0000259" key="7">
    <source>
        <dbReference type="PROSITE" id="PS51686"/>
    </source>
</evidence>
<evidence type="ECO:0000256" key="1">
    <source>
        <dbReference type="ARBA" id="ARBA00007494"/>
    </source>
</evidence>
<feature type="domain" description="SAM-dependent MTase RsmB/NOP-type" evidence="7">
    <location>
        <begin position="205"/>
        <end position="515"/>
    </location>
</feature>